<protein>
    <submittedName>
        <fullName evidence="4">Tetratricopeptide repeat protein</fullName>
    </submittedName>
</protein>
<dbReference type="RefSeq" id="WP_243066197.1">
    <property type="nucleotide sequence ID" value="NZ_JAIVFK010000014.1"/>
</dbReference>
<reference evidence="4" key="1">
    <citation type="journal article" date="2022" name="ISME J.">
        <title>Identification of active gaseous-alkane degraders at natural gas seeps.</title>
        <authorList>
            <person name="Farhan Ul Haque M."/>
            <person name="Hernandez M."/>
            <person name="Crombie A.T."/>
            <person name="Murrell J.C."/>
        </authorList>
    </citation>
    <scope>NUCLEOTIDE SEQUENCE</scope>
    <source>
        <strain evidence="4">PC2</strain>
    </source>
</reference>
<feature type="signal peptide" evidence="3">
    <location>
        <begin position="1"/>
        <end position="30"/>
    </location>
</feature>
<feature type="repeat" description="TPR" evidence="1">
    <location>
        <begin position="313"/>
        <end position="346"/>
    </location>
</feature>
<accession>A0ABS9Z3B6</accession>
<gene>
    <name evidence="4" type="ORF">K2U94_05225</name>
</gene>
<dbReference type="EMBL" id="JAIVFP010000001">
    <property type="protein sequence ID" value="MCI4682169.1"/>
    <property type="molecule type" value="Genomic_DNA"/>
</dbReference>
<feature type="repeat" description="TPR" evidence="1">
    <location>
        <begin position="419"/>
        <end position="452"/>
    </location>
</feature>
<dbReference type="PANTHER" id="PTHR12558">
    <property type="entry name" value="CELL DIVISION CYCLE 16,23,27"/>
    <property type="match status" value="1"/>
</dbReference>
<keyword evidence="5" id="KW-1185">Reference proteome</keyword>
<dbReference type="PANTHER" id="PTHR12558:SF33">
    <property type="entry name" value="BLL7664 PROTEIN"/>
    <property type="match status" value="1"/>
</dbReference>
<keyword evidence="1" id="KW-0802">TPR repeat</keyword>
<evidence type="ECO:0000256" key="2">
    <source>
        <dbReference type="SAM" id="MobiDB-lite"/>
    </source>
</evidence>
<sequence length="589" mass="64188">MHLTFVSARKSALFYGLALTLALLPCAGQAHQTAAISEPFEVGESPAGNYLSARVAEAEHDTFAASTFFREALRADPRNPELIQSAFVATLANGDMDAANALAQKLLQRDRHNASARLTLVVRDFRDKNFGAARALLKGGDGKGDLTTILLTAWSYVGSGDVKKAIALVDTMSDPSFAVFRDFHAGLMLDVAGRTAEAGARLKAAYGGDHSTLRLIDAYARNLARQGKIDEAKAVYAAFDKLQPHNPVVEAALADLAAGRKLEPMVQNVKAGAAEVLYGLGAYGLGAASSRAGDQIAAIVFLRLSLELAPEHALALDTLGEAYGKLKQYGAAIEIYDQVPDSSPLRVTTDIRIALLLDAMGKSDESVKQLRAIVKAHPENVDAISALADVLRSHKQFKESAEAYTKVLALTAPDDKSRWAIYYFRGVDYERAKDWPKAEPDLKEALDLYPEQPLVLNYLGYSWVDQGLHLDEAFKMLRRAVELQPDDGYIVDSLGWAHYKLGHYDEAVKYLEQAIDLKPGDPTINDHLGDAYWRVGRKLDAKFQWNHARDLHPDPEDLPKILSKIENGLPDDPQHTEGHAPATVAGKGD</sequence>
<dbReference type="InterPro" id="IPR011990">
    <property type="entry name" value="TPR-like_helical_dom_sf"/>
</dbReference>
<feature type="region of interest" description="Disordered" evidence="2">
    <location>
        <begin position="556"/>
        <end position="589"/>
    </location>
</feature>
<evidence type="ECO:0000313" key="4">
    <source>
        <dbReference type="EMBL" id="MCI4682169.1"/>
    </source>
</evidence>
<dbReference type="Gene3D" id="1.25.40.10">
    <property type="entry name" value="Tetratricopeptide repeat domain"/>
    <property type="match status" value="2"/>
</dbReference>
<dbReference type="InterPro" id="IPR019734">
    <property type="entry name" value="TPR_rpt"/>
</dbReference>
<dbReference type="Proteomes" id="UP001139104">
    <property type="component" value="Unassembled WGS sequence"/>
</dbReference>
<feature type="repeat" description="TPR" evidence="1">
    <location>
        <begin position="488"/>
        <end position="521"/>
    </location>
</feature>
<dbReference type="Pfam" id="PF13414">
    <property type="entry name" value="TPR_11"/>
    <property type="match status" value="1"/>
</dbReference>
<evidence type="ECO:0000256" key="3">
    <source>
        <dbReference type="SAM" id="SignalP"/>
    </source>
</evidence>
<dbReference type="SUPFAM" id="SSF48452">
    <property type="entry name" value="TPR-like"/>
    <property type="match status" value="2"/>
</dbReference>
<proteinExistence type="predicted"/>
<comment type="caution">
    <text evidence="4">The sequence shown here is derived from an EMBL/GenBank/DDBJ whole genome shotgun (WGS) entry which is preliminary data.</text>
</comment>
<organism evidence="4 5">
    <name type="scientific">Candidatus Rhodoblastus alkanivorans</name>
    <dbReference type="NCBI Taxonomy" id="2954117"/>
    <lineage>
        <taxon>Bacteria</taxon>
        <taxon>Pseudomonadati</taxon>
        <taxon>Pseudomonadota</taxon>
        <taxon>Alphaproteobacteria</taxon>
        <taxon>Hyphomicrobiales</taxon>
        <taxon>Rhodoblastaceae</taxon>
        <taxon>Rhodoblastus</taxon>
    </lineage>
</organism>
<dbReference type="PROSITE" id="PS50293">
    <property type="entry name" value="TPR_REGION"/>
    <property type="match status" value="1"/>
</dbReference>
<name>A0ABS9Z3B6_9HYPH</name>
<dbReference type="Pfam" id="PF13432">
    <property type="entry name" value="TPR_16"/>
    <property type="match status" value="2"/>
</dbReference>
<dbReference type="PROSITE" id="PS50005">
    <property type="entry name" value="TPR"/>
    <property type="match status" value="3"/>
</dbReference>
<evidence type="ECO:0000313" key="5">
    <source>
        <dbReference type="Proteomes" id="UP001139104"/>
    </source>
</evidence>
<dbReference type="Pfam" id="PF13181">
    <property type="entry name" value="TPR_8"/>
    <property type="match status" value="1"/>
</dbReference>
<keyword evidence="3" id="KW-0732">Signal</keyword>
<evidence type="ECO:0000256" key="1">
    <source>
        <dbReference type="PROSITE-ProRule" id="PRU00339"/>
    </source>
</evidence>
<feature type="chain" id="PRO_5047096204" evidence="3">
    <location>
        <begin position="31"/>
        <end position="589"/>
    </location>
</feature>
<dbReference type="SMART" id="SM00028">
    <property type="entry name" value="TPR"/>
    <property type="match status" value="9"/>
</dbReference>